<comment type="similarity">
    <text evidence="10 11">Belongs to the TonB-dependent receptor family.</text>
</comment>
<dbReference type="RefSeq" id="WP_057934533.1">
    <property type="nucleotide sequence ID" value="NZ_LMZQ01000032.1"/>
</dbReference>
<dbReference type="OrthoDB" id="9795928at2"/>
<proteinExistence type="inferred from homology"/>
<dbReference type="InterPro" id="IPR008969">
    <property type="entry name" value="CarboxyPept-like_regulatory"/>
</dbReference>
<evidence type="ECO:0000256" key="3">
    <source>
        <dbReference type="ARBA" id="ARBA00022452"/>
    </source>
</evidence>
<keyword evidence="16" id="KW-1185">Reference proteome</keyword>
<dbReference type="Gene3D" id="2.170.130.10">
    <property type="entry name" value="TonB-dependent receptor, plug domain"/>
    <property type="match status" value="1"/>
</dbReference>
<evidence type="ECO:0000256" key="5">
    <source>
        <dbReference type="ARBA" id="ARBA00022729"/>
    </source>
</evidence>
<evidence type="ECO:0000313" key="16">
    <source>
        <dbReference type="Proteomes" id="UP000051950"/>
    </source>
</evidence>
<protein>
    <submittedName>
        <fullName evidence="15">Energy transducer TonB</fullName>
    </submittedName>
</protein>
<dbReference type="InterPro" id="IPR012910">
    <property type="entry name" value="Plug_dom"/>
</dbReference>
<evidence type="ECO:0000256" key="8">
    <source>
        <dbReference type="ARBA" id="ARBA00023170"/>
    </source>
</evidence>
<dbReference type="InterPro" id="IPR039426">
    <property type="entry name" value="TonB-dep_rcpt-like"/>
</dbReference>
<dbReference type="GO" id="GO:0009279">
    <property type="term" value="C:cell outer membrane"/>
    <property type="evidence" value="ECO:0007669"/>
    <property type="project" value="UniProtKB-SubCell"/>
</dbReference>
<keyword evidence="9 10" id="KW-0998">Cell outer membrane</keyword>
<evidence type="ECO:0000256" key="10">
    <source>
        <dbReference type="PROSITE-ProRule" id="PRU01360"/>
    </source>
</evidence>
<feature type="chain" id="PRO_5006665143" evidence="12">
    <location>
        <begin position="20"/>
        <end position="818"/>
    </location>
</feature>
<evidence type="ECO:0000256" key="6">
    <source>
        <dbReference type="ARBA" id="ARBA00023077"/>
    </source>
</evidence>
<dbReference type="Gene3D" id="2.40.170.20">
    <property type="entry name" value="TonB-dependent receptor, beta-barrel domain"/>
    <property type="match status" value="1"/>
</dbReference>
<dbReference type="STRING" id="687842.ASU31_22670"/>
<evidence type="ECO:0000256" key="11">
    <source>
        <dbReference type="RuleBase" id="RU003357"/>
    </source>
</evidence>
<name>A0A0T5VJ03_9SPHI</name>
<dbReference type="SUPFAM" id="SSF49464">
    <property type="entry name" value="Carboxypeptidase regulatory domain-like"/>
    <property type="match status" value="1"/>
</dbReference>
<dbReference type="PANTHER" id="PTHR30069">
    <property type="entry name" value="TONB-DEPENDENT OUTER MEMBRANE RECEPTOR"/>
    <property type="match status" value="1"/>
</dbReference>
<keyword evidence="6 11" id="KW-0798">TonB box</keyword>
<keyword evidence="4 10" id="KW-0812">Transmembrane</keyword>
<dbReference type="AlphaFoldDB" id="A0A0T5VJ03"/>
<dbReference type="PROSITE" id="PS52016">
    <property type="entry name" value="TONB_DEPENDENT_REC_3"/>
    <property type="match status" value="1"/>
</dbReference>
<evidence type="ECO:0000259" key="13">
    <source>
        <dbReference type="Pfam" id="PF00593"/>
    </source>
</evidence>
<keyword evidence="8" id="KW-0675">Receptor</keyword>
<comment type="caution">
    <text evidence="15">The sequence shown here is derived from an EMBL/GenBank/DDBJ whole genome shotgun (WGS) entry which is preliminary data.</text>
</comment>
<comment type="subcellular location">
    <subcellularLocation>
        <location evidence="1 10">Cell outer membrane</location>
        <topology evidence="1 10">Multi-pass membrane protein</topology>
    </subcellularLocation>
</comment>
<keyword evidence="5 12" id="KW-0732">Signal</keyword>
<feature type="domain" description="TonB-dependent receptor plug" evidence="14">
    <location>
        <begin position="117"/>
        <end position="222"/>
    </location>
</feature>
<dbReference type="InterPro" id="IPR037066">
    <property type="entry name" value="Plug_dom_sf"/>
</dbReference>
<evidence type="ECO:0000256" key="2">
    <source>
        <dbReference type="ARBA" id="ARBA00022448"/>
    </source>
</evidence>
<organism evidence="15 16">
    <name type="scientific">Pedobacter ginsenosidimutans</name>
    <dbReference type="NCBI Taxonomy" id="687842"/>
    <lineage>
        <taxon>Bacteria</taxon>
        <taxon>Pseudomonadati</taxon>
        <taxon>Bacteroidota</taxon>
        <taxon>Sphingobacteriia</taxon>
        <taxon>Sphingobacteriales</taxon>
        <taxon>Sphingobacteriaceae</taxon>
        <taxon>Pedobacter</taxon>
    </lineage>
</organism>
<sequence>MKPFLLYCFCFFISLNAIAQKVMVKGLVTSQNEPVENITIKILGSNGSTKSNVSGTYQLNGIPSGNYDLIFSGIGYQSKRIKVTLKGDTTLVNADLLSLASDLGDVVITGVNRATQLRKSPVPIAVLSKKSMDQNVNTNLIEAIIKGVPGITAVTTGPNVSKPFIRGLGYNRVLTLYDGLRQEGQQWGDEHGIEVDEYGITRAEVVKGPASLTYGSDALAGVINMIPYSPNFEDGKLKGDFTANYQSNNGMIGSSIGLAYIKNDWKYTFRATGKTAHNYQNKIDGLVYGTAFREYNLSASARVDKAWGFSKTAITYYDNLMEIPDGSRDSLSRRFTRQVLDDGDDIKNRPIVPESDLNTYSINPLHQHIQHYRFYNTSQFKFGTSDLNLLIGGQQSVRREYNHPTLSSQAGLYVVLNTFNYDLKYNLPDFAGIESTIGVNGMYQGNRSKAATDFPIPDYDLFDIGAFYFAKKSMGKIDVSGGIRIDRRNIHWRDFYVGTDAKTGFGKQVSSTDATGKLQFPSFDKNYYGLSGSLGLTYNISEKLLIKANIARGYRAPNITEIGSNGLDPGAHIVYLGNRTFKPEFNLQEDIGIIAYLKDAEISMELFNNNIQNYIYQSRLTDANGNPVVIVPGNLTYQYQQSKARLYGAEISVNLHPSAMKWLSFNNSLAYVVGLNQNQELLNKNGREAKYLPFIPPLQVRTEIKTTAQKAIGIFDKPYIKVDAAFFADQDKFYALDDTETFTPGYTLINGGIGSTLKTKKGKTLCDIFLQADNIFNVAYQSNLNRLKYFEYYNPSANGRSGIYNMGRNLSFKVIIPI</sequence>
<gene>
    <name evidence="15" type="ORF">ASU31_22670</name>
</gene>
<evidence type="ECO:0000256" key="12">
    <source>
        <dbReference type="SAM" id="SignalP"/>
    </source>
</evidence>
<dbReference type="Pfam" id="PF00593">
    <property type="entry name" value="TonB_dep_Rec_b-barrel"/>
    <property type="match status" value="1"/>
</dbReference>
<dbReference type="InterPro" id="IPR000531">
    <property type="entry name" value="Beta-barrel_TonB"/>
</dbReference>
<dbReference type="GO" id="GO:0015344">
    <property type="term" value="F:siderophore uptake transmembrane transporter activity"/>
    <property type="evidence" value="ECO:0007669"/>
    <property type="project" value="TreeGrafter"/>
</dbReference>
<dbReference type="InterPro" id="IPR036942">
    <property type="entry name" value="Beta-barrel_TonB_sf"/>
</dbReference>
<evidence type="ECO:0000313" key="15">
    <source>
        <dbReference type="EMBL" id="KRT13761.1"/>
    </source>
</evidence>
<evidence type="ECO:0000256" key="1">
    <source>
        <dbReference type="ARBA" id="ARBA00004571"/>
    </source>
</evidence>
<dbReference type="Pfam" id="PF13715">
    <property type="entry name" value="CarbopepD_reg_2"/>
    <property type="match status" value="1"/>
</dbReference>
<feature type="signal peptide" evidence="12">
    <location>
        <begin position="1"/>
        <end position="19"/>
    </location>
</feature>
<dbReference type="EMBL" id="LMZQ01000032">
    <property type="protein sequence ID" value="KRT13761.1"/>
    <property type="molecule type" value="Genomic_DNA"/>
</dbReference>
<evidence type="ECO:0000256" key="7">
    <source>
        <dbReference type="ARBA" id="ARBA00023136"/>
    </source>
</evidence>
<dbReference type="Proteomes" id="UP000051950">
    <property type="component" value="Unassembled WGS sequence"/>
</dbReference>
<accession>A0A0T5VJ03</accession>
<keyword evidence="2 10" id="KW-0813">Transport</keyword>
<feature type="domain" description="TonB-dependent receptor-like beta-barrel" evidence="13">
    <location>
        <begin position="267"/>
        <end position="774"/>
    </location>
</feature>
<dbReference type="SUPFAM" id="SSF56935">
    <property type="entry name" value="Porins"/>
    <property type="match status" value="1"/>
</dbReference>
<dbReference type="GO" id="GO:0044718">
    <property type="term" value="P:siderophore transmembrane transport"/>
    <property type="evidence" value="ECO:0007669"/>
    <property type="project" value="TreeGrafter"/>
</dbReference>
<keyword evidence="7 10" id="KW-0472">Membrane</keyword>
<dbReference type="Gene3D" id="2.60.40.1120">
    <property type="entry name" value="Carboxypeptidase-like, regulatory domain"/>
    <property type="match status" value="1"/>
</dbReference>
<reference evidence="15 16" key="1">
    <citation type="submission" date="2015-11" db="EMBL/GenBank/DDBJ databases">
        <title>Sequence of Pedobacter ginsenosidimutans.</title>
        <authorList>
            <person name="Carson E."/>
            <person name="Keyser V."/>
            <person name="Newman J."/>
            <person name="Miller J."/>
        </authorList>
    </citation>
    <scope>NUCLEOTIDE SEQUENCE [LARGE SCALE GENOMIC DNA]</scope>
    <source>
        <strain evidence="15 16">KACC 14530</strain>
    </source>
</reference>
<dbReference type="Pfam" id="PF07715">
    <property type="entry name" value="Plug"/>
    <property type="match status" value="1"/>
</dbReference>
<evidence type="ECO:0000256" key="4">
    <source>
        <dbReference type="ARBA" id="ARBA00022692"/>
    </source>
</evidence>
<evidence type="ECO:0000259" key="14">
    <source>
        <dbReference type="Pfam" id="PF07715"/>
    </source>
</evidence>
<keyword evidence="3 10" id="KW-1134">Transmembrane beta strand</keyword>
<evidence type="ECO:0000256" key="9">
    <source>
        <dbReference type="ARBA" id="ARBA00023237"/>
    </source>
</evidence>
<dbReference type="PANTHER" id="PTHR30069:SF29">
    <property type="entry name" value="HEMOGLOBIN AND HEMOGLOBIN-HAPTOGLOBIN-BINDING PROTEIN 1-RELATED"/>
    <property type="match status" value="1"/>
</dbReference>